<feature type="non-terminal residue" evidence="1">
    <location>
        <position position="1"/>
    </location>
</feature>
<comment type="caution">
    <text evidence="1">The sequence shown here is derived from an EMBL/GenBank/DDBJ whole genome shotgun (WGS) entry which is preliminary data.</text>
</comment>
<name>A0ACA9QXV5_9GLOM</name>
<organism evidence="1 2">
    <name type="scientific">Cetraspora pellucida</name>
    <dbReference type="NCBI Taxonomy" id="1433469"/>
    <lineage>
        <taxon>Eukaryota</taxon>
        <taxon>Fungi</taxon>
        <taxon>Fungi incertae sedis</taxon>
        <taxon>Mucoromycota</taxon>
        <taxon>Glomeromycotina</taxon>
        <taxon>Glomeromycetes</taxon>
        <taxon>Diversisporales</taxon>
        <taxon>Gigasporaceae</taxon>
        <taxon>Cetraspora</taxon>
    </lineage>
</organism>
<evidence type="ECO:0000313" key="2">
    <source>
        <dbReference type="Proteomes" id="UP000789366"/>
    </source>
</evidence>
<dbReference type="Proteomes" id="UP000789366">
    <property type="component" value="Unassembled WGS sequence"/>
</dbReference>
<dbReference type="EMBL" id="CAJVPW010052861">
    <property type="protein sequence ID" value="CAG8768984.1"/>
    <property type="molecule type" value="Genomic_DNA"/>
</dbReference>
<gene>
    <name evidence="1" type="ORF">SPELUC_LOCUS15652</name>
</gene>
<accession>A0ACA9QXV5</accession>
<sequence>ARKPLTSEREIAQIPFESLIKENNLRSFFSWLVQAFGEFNNLTFKEINKIRNCHFVNYGTKIKVIKFFEEHARKKEVKLFVSEANLYQLAIPNTEIRLIGDLQPNYFHAKEKSYNDLFSVLFIDFDHSLHKNI</sequence>
<reference evidence="1" key="1">
    <citation type="submission" date="2021-06" db="EMBL/GenBank/DDBJ databases">
        <authorList>
            <person name="Kallberg Y."/>
            <person name="Tangrot J."/>
            <person name="Rosling A."/>
        </authorList>
    </citation>
    <scope>NUCLEOTIDE SEQUENCE</scope>
    <source>
        <strain evidence="1">28 12/20/2015</strain>
    </source>
</reference>
<proteinExistence type="predicted"/>
<keyword evidence="2" id="KW-1185">Reference proteome</keyword>
<feature type="non-terminal residue" evidence="1">
    <location>
        <position position="133"/>
    </location>
</feature>
<evidence type="ECO:0000313" key="1">
    <source>
        <dbReference type="EMBL" id="CAG8768984.1"/>
    </source>
</evidence>
<protein>
    <submittedName>
        <fullName evidence="1">1332_t:CDS:1</fullName>
    </submittedName>
</protein>